<evidence type="ECO:0000313" key="1">
    <source>
        <dbReference type="EMBL" id="QTC90297.1"/>
    </source>
</evidence>
<dbReference type="InterPro" id="IPR021263">
    <property type="entry name" value="DUF2840"/>
</dbReference>
<dbReference type="AlphaFoldDB" id="A0A975GUL7"/>
<sequence length="175" mass="19227">MTSGAPSSPERPQLVPALASPRSDALTWVELVFDKGRIERWIRFGAVIDQRIITRQNRFVAFHPGSVFAFVRWAAGERGTVVSRLDILMAPSASQARTSVPGVTPGGVSLLRLTGWPRVKAALEAIDAIEAIGIAPEAVAPDHWRHLHNRLLVGEQAQTYTASRHAAWLLRRAVR</sequence>
<proteinExistence type="predicted"/>
<dbReference type="Pfam" id="PF11000">
    <property type="entry name" value="DUF2840"/>
    <property type="match status" value="1"/>
</dbReference>
<evidence type="ECO:0000313" key="2">
    <source>
        <dbReference type="Proteomes" id="UP000663918"/>
    </source>
</evidence>
<keyword evidence="2" id="KW-1185">Reference proteome</keyword>
<dbReference type="EMBL" id="CP062222">
    <property type="protein sequence ID" value="QTC90297.1"/>
    <property type="molecule type" value="Genomic_DNA"/>
</dbReference>
<name>A0A975GUL7_9CAUL</name>
<dbReference type="KEGG" id="bgoe:IFJ75_13555"/>
<dbReference type="RefSeq" id="WP_207868719.1">
    <property type="nucleotide sequence ID" value="NZ_CP062222.1"/>
</dbReference>
<dbReference type="Proteomes" id="UP000663918">
    <property type="component" value="Chromosome"/>
</dbReference>
<organism evidence="1 2">
    <name type="scientific">Brevundimonas goettingensis</name>
    <dbReference type="NCBI Taxonomy" id="2774190"/>
    <lineage>
        <taxon>Bacteria</taxon>
        <taxon>Pseudomonadati</taxon>
        <taxon>Pseudomonadota</taxon>
        <taxon>Alphaproteobacteria</taxon>
        <taxon>Caulobacterales</taxon>
        <taxon>Caulobacteraceae</taxon>
        <taxon>Brevundimonas</taxon>
    </lineage>
</organism>
<accession>A0A975GUL7</accession>
<reference evidence="1" key="1">
    <citation type="submission" date="2020-09" db="EMBL/GenBank/DDBJ databases">
        <title>Brevundimonas sp. LVF2 isolated from a puddle in Goettingen, Germany.</title>
        <authorList>
            <person name="Friedrich I."/>
            <person name="Klassen A."/>
            <person name="Hannes N."/>
            <person name="Schneider D."/>
            <person name="Hertel R."/>
            <person name="Daniel R."/>
        </authorList>
    </citation>
    <scope>NUCLEOTIDE SEQUENCE</scope>
    <source>
        <strain evidence="1">LVF2</strain>
    </source>
</reference>
<gene>
    <name evidence="1" type="ORF">IFJ75_13555</name>
</gene>
<protein>
    <submittedName>
        <fullName evidence="1">DUF2840 domain-containing protein</fullName>
    </submittedName>
</protein>